<evidence type="ECO:0000313" key="2">
    <source>
        <dbReference type="EMBL" id="OCF52014.1"/>
    </source>
</evidence>
<dbReference type="AlphaFoldDB" id="A0A1B9I963"/>
<sequence>MSSERIANKVPGTAPPLPVLWMIKELSFDIFGLAPAILSNGFIYCSGQIGQDEKGKLIKGSISDRVNQIMDNLDKILKAHGSSLENTIKFNIFITSYDDFKELNETYSKRIPYPPPARSCIGVKSLPFNTDVEIECVAIVPKKSIKAKL</sequence>
<dbReference type="OrthoDB" id="309640at2759"/>
<dbReference type="Pfam" id="PF01042">
    <property type="entry name" value="Ribonuc_L-PSP"/>
    <property type="match status" value="1"/>
</dbReference>
<evidence type="ECO:0000256" key="1">
    <source>
        <dbReference type="ARBA" id="ARBA00010552"/>
    </source>
</evidence>
<proteinExistence type="inferred from homology"/>
<dbReference type="GO" id="GO:0005829">
    <property type="term" value="C:cytosol"/>
    <property type="evidence" value="ECO:0007669"/>
    <property type="project" value="TreeGrafter"/>
</dbReference>
<dbReference type="SUPFAM" id="SSF55298">
    <property type="entry name" value="YjgF-like"/>
    <property type="match status" value="1"/>
</dbReference>
<reference evidence="2" key="1">
    <citation type="submission" date="2013-07" db="EMBL/GenBank/DDBJ databases">
        <title>The Genome Sequence of Cryptococcus pinus CBS10737.</title>
        <authorList>
            <consortium name="The Broad Institute Genome Sequencing Platform"/>
            <person name="Cuomo C."/>
            <person name="Litvintseva A."/>
            <person name="Chen Y."/>
            <person name="Heitman J."/>
            <person name="Sun S."/>
            <person name="Springer D."/>
            <person name="Dromer F."/>
            <person name="Young S.K."/>
            <person name="Zeng Q."/>
            <person name="Gargeya S."/>
            <person name="Fitzgerald M."/>
            <person name="Abouelleil A."/>
            <person name="Alvarado L."/>
            <person name="Berlin A.M."/>
            <person name="Chapman S.B."/>
            <person name="Dewar J."/>
            <person name="Goldberg J."/>
            <person name="Griggs A."/>
            <person name="Gujja S."/>
            <person name="Hansen M."/>
            <person name="Howarth C."/>
            <person name="Imamovic A."/>
            <person name="Larimer J."/>
            <person name="McCowan C."/>
            <person name="Murphy C."/>
            <person name="Pearson M."/>
            <person name="Priest M."/>
            <person name="Roberts A."/>
            <person name="Saif S."/>
            <person name="Shea T."/>
            <person name="Sykes S."/>
            <person name="Wortman J."/>
            <person name="Nusbaum C."/>
            <person name="Birren B."/>
        </authorList>
    </citation>
    <scope>NUCLEOTIDE SEQUENCE [LARGE SCALE GENOMIC DNA]</scope>
    <source>
        <strain evidence="2">CBS 10737</strain>
    </source>
</reference>
<dbReference type="GO" id="GO:0005739">
    <property type="term" value="C:mitochondrion"/>
    <property type="evidence" value="ECO:0007669"/>
    <property type="project" value="TreeGrafter"/>
</dbReference>
<dbReference type="EMBL" id="KI894008">
    <property type="protein sequence ID" value="OCF52014.1"/>
    <property type="molecule type" value="Genomic_DNA"/>
</dbReference>
<dbReference type="InterPro" id="IPR006175">
    <property type="entry name" value="YjgF/YER057c/UK114"/>
</dbReference>
<dbReference type="InterPro" id="IPR035959">
    <property type="entry name" value="RutC-like_sf"/>
</dbReference>
<dbReference type="STRING" id="1296096.A0A1B9I963"/>
<organism evidence="2">
    <name type="scientific">Kwoniella pini CBS 10737</name>
    <dbReference type="NCBI Taxonomy" id="1296096"/>
    <lineage>
        <taxon>Eukaryota</taxon>
        <taxon>Fungi</taxon>
        <taxon>Dikarya</taxon>
        <taxon>Basidiomycota</taxon>
        <taxon>Agaricomycotina</taxon>
        <taxon>Tremellomycetes</taxon>
        <taxon>Tremellales</taxon>
        <taxon>Cryptococcaceae</taxon>
        <taxon>Kwoniella</taxon>
    </lineage>
</organism>
<dbReference type="Gene3D" id="3.30.1330.40">
    <property type="entry name" value="RutC-like"/>
    <property type="match status" value="1"/>
</dbReference>
<dbReference type="InterPro" id="IPR019897">
    <property type="entry name" value="RidA_CS"/>
</dbReference>
<dbReference type="PANTHER" id="PTHR11803:SF58">
    <property type="entry name" value="PROTEIN HMF1-RELATED"/>
    <property type="match status" value="1"/>
</dbReference>
<dbReference type="PANTHER" id="PTHR11803">
    <property type="entry name" value="2-IMINOBUTANOATE/2-IMINOPROPANOATE DEAMINASE RIDA"/>
    <property type="match status" value="1"/>
</dbReference>
<accession>A0A1B9I963</accession>
<dbReference type="FunFam" id="3.30.1330.40:FF:000001">
    <property type="entry name" value="L-PSP family endoribonuclease"/>
    <property type="match status" value="1"/>
</dbReference>
<dbReference type="PROSITE" id="PS01094">
    <property type="entry name" value="UPF0076"/>
    <property type="match status" value="1"/>
</dbReference>
<dbReference type="GO" id="GO:0019239">
    <property type="term" value="F:deaminase activity"/>
    <property type="evidence" value="ECO:0007669"/>
    <property type="project" value="TreeGrafter"/>
</dbReference>
<reference evidence="2" key="2">
    <citation type="submission" date="2016-07" db="EMBL/GenBank/DDBJ databases">
        <title>Evolution of pathogenesis and genome organization in the Tremellales.</title>
        <authorList>
            <person name="Cuomo C."/>
            <person name="Litvintseva A."/>
            <person name="Heitman J."/>
            <person name="Chen Y."/>
            <person name="Sun S."/>
            <person name="Springer D."/>
            <person name="Dromer F."/>
            <person name="Young S."/>
            <person name="Zeng Q."/>
            <person name="Chapman S."/>
            <person name="Gujja S."/>
            <person name="Saif S."/>
            <person name="Birren B."/>
        </authorList>
    </citation>
    <scope>NUCLEOTIDE SEQUENCE</scope>
    <source>
        <strain evidence="2">CBS 10737</strain>
    </source>
</reference>
<gene>
    <name evidence="2" type="ORF">I206_01298</name>
</gene>
<dbReference type="CDD" id="cd00448">
    <property type="entry name" value="YjgF_YER057c_UK114_family"/>
    <property type="match status" value="1"/>
</dbReference>
<comment type="similarity">
    <text evidence="1">Belongs to the RutC family.</text>
</comment>
<name>A0A1B9I963_9TREE</name>
<protein>
    <submittedName>
        <fullName evidence="2">Uncharacterized protein</fullName>
    </submittedName>
</protein>